<evidence type="ECO:0000313" key="1">
    <source>
        <dbReference type="EMBL" id="NVN38351.1"/>
    </source>
</evidence>
<dbReference type="RefSeq" id="WP_176643968.1">
    <property type="nucleotide sequence ID" value="NZ_JABXXS010000057.1"/>
</dbReference>
<dbReference type="AlphaFoldDB" id="A0A850PBM1"/>
<reference evidence="1 2" key="1">
    <citation type="submission" date="2020-06" db="EMBL/GenBank/DDBJ databases">
        <title>Description of novel acetic acid bacteria.</title>
        <authorList>
            <person name="Sombolestani A."/>
        </authorList>
    </citation>
    <scope>NUCLEOTIDE SEQUENCE [LARGE SCALE GENOMIC DNA]</scope>
    <source>
        <strain evidence="1 2">LMG 25</strain>
    </source>
</reference>
<protein>
    <submittedName>
        <fullName evidence="1">Uncharacterized protein</fullName>
    </submittedName>
</protein>
<name>A0A850PBM1_9PROT</name>
<evidence type="ECO:0000313" key="2">
    <source>
        <dbReference type="Proteomes" id="UP000522590"/>
    </source>
</evidence>
<organism evidence="1 2">
    <name type="scientific">Komagataeibacter swingsii</name>
    <dbReference type="NCBI Taxonomy" id="215220"/>
    <lineage>
        <taxon>Bacteria</taxon>
        <taxon>Pseudomonadati</taxon>
        <taxon>Pseudomonadota</taxon>
        <taxon>Alphaproteobacteria</taxon>
        <taxon>Acetobacterales</taxon>
        <taxon>Acetobacteraceae</taxon>
        <taxon>Komagataeibacter</taxon>
    </lineage>
</organism>
<dbReference type="Proteomes" id="UP000522590">
    <property type="component" value="Unassembled WGS sequence"/>
</dbReference>
<comment type="caution">
    <text evidence="1">The sequence shown here is derived from an EMBL/GenBank/DDBJ whole genome shotgun (WGS) entry which is preliminary data.</text>
</comment>
<accession>A0A850PBM1</accession>
<gene>
    <name evidence="1" type="ORF">HUK81_15795</name>
</gene>
<sequence>MDRLVACCCAARTIYLANPDELTTAQRAQMPVFDEKTSQPTRLSTAGIRVIISSDVINTLAETQEAQAEFDKLYKNQQSSDPSHSMLADMQNNTTDNKLRDQLRQVQAVLASNARERADAATEALKLQINATTVMAISILQTEHAIHVMNNFLQSSSPIKFSAEQRAPIEKNLARNQRNLNGMIGGYLDLVRSIHSNAAFGQLNEAVQLVKAGMEQRYEDYGLALIGLVQSENGQQEASVTAAEVLKDIDQIARTHPGEGQQP</sequence>
<proteinExistence type="predicted"/>
<dbReference type="EMBL" id="JABXXS010000057">
    <property type="protein sequence ID" value="NVN38351.1"/>
    <property type="molecule type" value="Genomic_DNA"/>
</dbReference>